<evidence type="ECO:0000313" key="2">
    <source>
        <dbReference type="Proteomes" id="UP000799754"/>
    </source>
</evidence>
<reference evidence="1" key="1">
    <citation type="journal article" date="2020" name="Stud. Mycol.">
        <title>101 Dothideomycetes genomes: a test case for predicting lifestyles and emergence of pathogens.</title>
        <authorList>
            <person name="Haridas S."/>
            <person name="Albert R."/>
            <person name="Binder M."/>
            <person name="Bloem J."/>
            <person name="Labutti K."/>
            <person name="Salamov A."/>
            <person name="Andreopoulos B."/>
            <person name="Baker S."/>
            <person name="Barry K."/>
            <person name="Bills G."/>
            <person name="Bluhm B."/>
            <person name="Cannon C."/>
            <person name="Castanera R."/>
            <person name="Culley D."/>
            <person name="Daum C."/>
            <person name="Ezra D."/>
            <person name="Gonzalez J."/>
            <person name="Henrissat B."/>
            <person name="Kuo A."/>
            <person name="Liang C."/>
            <person name="Lipzen A."/>
            <person name="Lutzoni F."/>
            <person name="Magnuson J."/>
            <person name="Mondo S."/>
            <person name="Nolan M."/>
            <person name="Ohm R."/>
            <person name="Pangilinan J."/>
            <person name="Park H.-J."/>
            <person name="Ramirez L."/>
            <person name="Alfaro M."/>
            <person name="Sun H."/>
            <person name="Tritt A."/>
            <person name="Yoshinaga Y."/>
            <person name="Zwiers L.-H."/>
            <person name="Turgeon B."/>
            <person name="Goodwin S."/>
            <person name="Spatafora J."/>
            <person name="Crous P."/>
            <person name="Grigoriev I."/>
        </authorList>
    </citation>
    <scope>NUCLEOTIDE SEQUENCE</scope>
    <source>
        <strain evidence="1">CBS 525.71</strain>
    </source>
</reference>
<comment type="caution">
    <text evidence="1">The sequence shown here is derived from an EMBL/GenBank/DDBJ whole genome shotgun (WGS) entry which is preliminary data.</text>
</comment>
<keyword evidence="2" id="KW-1185">Reference proteome</keyword>
<gene>
    <name evidence="1" type="ORF">BU25DRAFT_414017</name>
</gene>
<protein>
    <submittedName>
        <fullName evidence="1">Uncharacterized protein</fullName>
    </submittedName>
</protein>
<evidence type="ECO:0000313" key="1">
    <source>
        <dbReference type="EMBL" id="KAF2623854.1"/>
    </source>
</evidence>
<sequence length="725" mass="78180">MLVDGPGEHDASSPSGQAVDENGHPHLNASVLGDESTPRSDCSKTAIDCGHDSQHDVTLSVVAFDRPTTNEGISIRGTGMITTHPCSAFDGRGTQSLLQDLQMQEVAANGDGYESHSPACVSQPVTPSHATLTESTPESNPATRLLLPSIMTSLANYPSSRSTCGDRAKRSHDCIEPSEGADEESTTKRQKLGSSIKPEPVEAISADEVMNAESSASDVLEPDATEVLAHRDATKSYDDATTFGAQDEAGIEVKVEAEVDVETDGAVPSTRLNNESVEAESEPCADNIAILNTVMPAKEALHAIVQETAQTFDRRRSEDYQPRLSLQVLPKQFCGPYVQTTDVEMQERITTASLSLTPSSSISPPNLTPEPCVPRLMFEPLKPPTTSHQRARVEAVDFKINEDEMDVSESDEPSDADDDQLSILSQAVKESSDRVNLQAKGAPASGDSMLAIKESTPALEAQAVKATESRPNSCTPCTNRSQTRLFSYLLSDEFEATLPLLPKPIASSTNRLLCNAPLAITDSTAKSTESPISPRPASTETLSSLRHRLELPYGKRNTRSETRTSERAAVSSMFREDELDSVPAPVVKEETPTAAPGKDVTPSAPSKKRKNVPADKLKGRQTRGATTKRDATPKPKTPATRPKLTPKPRVGPEDSPNSASKTITKTTKRIAPKTKTPTRPQVSPITPKVPEKRKTRRSSALEEEIRKASEKEENIAKRTRSKDGE</sequence>
<proteinExistence type="predicted"/>
<dbReference type="Proteomes" id="UP000799754">
    <property type="component" value="Unassembled WGS sequence"/>
</dbReference>
<accession>A0ACB6RQ00</accession>
<name>A0ACB6RQ00_9PLEO</name>
<organism evidence="1 2">
    <name type="scientific">Macroventuria anomochaeta</name>
    <dbReference type="NCBI Taxonomy" id="301207"/>
    <lineage>
        <taxon>Eukaryota</taxon>
        <taxon>Fungi</taxon>
        <taxon>Dikarya</taxon>
        <taxon>Ascomycota</taxon>
        <taxon>Pezizomycotina</taxon>
        <taxon>Dothideomycetes</taxon>
        <taxon>Pleosporomycetidae</taxon>
        <taxon>Pleosporales</taxon>
        <taxon>Pleosporineae</taxon>
        <taxon>Didymellaceae</taxon>
        <taxon>Macroventuria</taxon>
    </lineage>
</organism>
<dbReference type="EMBL" id="MU006734">
    <property type="protein sequence ID" value="KAF2623854.1"/>
    <property type="molecule type" value="Genomic_DNA"/>
</dbReference>